<protein>
    <submittedName>
        <fullName evidence="1">Uncharacterized protein</fullName>
    </submittedName>
</protein>
<reference evidence="1" key="1">
    <citation type="submission" date="2022-07" db="EMBL/GenBank/DDBJ databases">
        <title>Phylogenomic reconstructions and comparative analyses of Kickxellomycotina fungi.</title>
        <authorList>
            <person name="Reynolds N.K."/>
            <person name="Stajich J.E."/>
            <person name="Barry K."/>
            <person name="Grigoriev I.V."/>
            <person name="Crous P."/>
            <person name="Smith M.E."/>
        </authorList>
    </citation>
    <scope>NUCLEOTIDE SEQUENCE</scope>
    <source>
        <strain evidence="1">RSA 1196</strain>
    </source>
</reference>
<dbReference type="EMBL" id="JANBPY010002447">
    <property type="protein sequence ID" value="KAJ1954960.1"/>
    <property type="molecule type" value="Genomic_DNA"/>
</dbReference>
<evidence type="ECO:0000313" key="1">
    <source>
        <dbReference type="EMBL" id="KAJ1954960.1"/>
    </source>
</evidence>
<comment type="caution">
    <text evidence="1">The sequence shown here is derived from an EMBL/GenBank/DDBJ whole genome shotgun (WGS) entry which is preliminary data.</text>
</comment>
<accession>A0A9W8AQK2</accession>
<dbReference type="OrthoDB" id="5277092at2759"/>
<keyword evidence="2" id="KW-1185">Reference proteome</keyword>
<dbReference type="AlphaFoldDB" id="A0A9W8AQK2"/>
<sequence length="86" mass="9778">MSDQQPSNDQSRATQALTDFVKEDPNSLYTLDGQGGLVCRTTANGRRDCLRVKLDQKSMFTLMQKLDFFCTLPIDPEHTHLECKKV</sequence>
<dbReference type="Proteomes" id="UP001150925">
    <property type="component" value="Unassembled WGS sequence"/>
</dbReference>
<organism evidence="1 2">
    <name type="scientific">Dispira parvispora</name>
    <dbReference type="NCBI Taxonomy" id="1520584"/>
    <lineage>
        <taxon>Eukaryota</taxon>
        <taxon>Fungi</taxon>
        <taxon>Fungi incertae sedis</taxon>
        <taxon>Zoopagomycota</taxon>
        <taxon>Kickxellomycotina</taxon>
        <taxon>Dimargaritomycetes</taxon>
        <taxon>Dimargaritales</taxon>
        <taxon>Dimargaritaceae</taxon>
        <taxon>Dispira</taxon>
    </lineage>
</organism>
<gene>
    <name evidence="1" type="ORF">IWQ62_005637</name>
</gene>
<name>A0A9W8AQK2_9FUNG</name>
<evidence type="ECO:0000313" key="2">
    <source>
        <dbReference type="Proteomes" id="UP001150925"/>
    </source>
</evidence>
<proteinExistence type="predicted"/>